<evidence type="ECO:0000256" key="6">
    <source>
        <dbReference type="ARBA" id="ARBA00023136"/>
    </source>
</evidence>
<keyword evidence="5" id="KW-0297">G-protein coupled receptor</keyword>
<feature type="compositionally biased region" description="Basic residues" evidence="9">
    <location>
        <begin position="774"/>
        <end position="783"/>
    </location>
</feature>
<feature type="transmembrane region" description="Helical" evidence="10">
    <location>
        <begin position="241"/>
        <end position="259"/>
    </location>
</feature>
<evidence type="ECO:0000256" key="3">
    <source>
        <dbReference type="ARBA" id="ARBA00022692"/>
    </source>
</evidence>
<keyword evidence="13" id="KW-1185">Reference proteome</keyword>
<proteinExistence type="inferred from homology"/>
<dbReference type="PROSITE" id="PS50262">
    <property type="entry name" value="G_PROTEIN_RECEP_F1_2"/>
    <property type="match status" value="2"/>
</dbReference>
<feature type="compositionally biased region" description="Basic and acidic residues" evidence="9">
    <location>
        <begin position="784"/>
        <end position="795"/>
    </location>
</feature>
<evidence type="ECO:0000313" key="12">
    <source>
        <dbReference type="EMBL" id="KAK8397814.1"/>
    </source>
</evidence>
<feature type="transmembrane region" description="Helical" evidence="10">
    <location>
        <begin position="66"/>
        <end position="86"/>
    </location>
</feature>
<dbReference type="InterPro" id="IPR000276">
    <property type="entry name" value="GPCR_Rhodpsn"/>
</dbReference>
<evidence type="ECO:0000259" key="11">
    <source>
        <dbReference type="PROSITE" id="PS50262"/>
    </source>
</evidence>
<keyword evidence="7" id="KW-0675">Receptor</keyword>
<dbReference type="EMBL" id="JARAKH010000013">
    <property type="protein sequence ID" value="KAK8397814.1"/>
    <property type="molecule type" value="Genomic_DNA"/>
</dbReference>
<evidence type="ECO:0000256" key="5">
    <source>
        <dbReference type="ARBA" id="ARBA00023040"/>
    </source>
</evidence>
<feature type="compositionally biased region" description="Polar residues" evidence="9">
    <location>
        <begin position="394"/>
        <end position="416"/>
    </location>
</feature>
<keyword evidence="4 10" id="KW-1133">Transmembrane helix</keyword>
<evidence type="ECO:0000256" key="9">
    <source>
        <dbReference type="SAM" id="MobiDB-lite"/>
    </source>
</evidence>
<comment type="caution">
    <text evidence="12">The sequence shown here is derived from an EMBL/GenBank/DDBJ whole genome shotgun (WGS) entry which is preliminary data.</text>
</comment>
<dbReference type="PRINTS" id="PR00237">
    <property type="entry name" value="GPCRRHODOPSN"/>
</dbReference>
<feature type="transmembrane region" description="Helical" evidence="10">
    <location>
        <begin position="145"/>
        <end position="168"/>
    </location>
</feature>
<dbReference type="GO" id="GO:0005886">
    <property type="term" value="C:plasma membrane"/>
    <property type="evidence" value="ECO:0007669"/>
    <property type="project" value="TreeGrafter"/>
</dbReference>
<evidence type="ECO:0000313" key="13">
    <source>
        <dbReference type="Proteomes" id="UP001487740"/>
    </source>
</evidence>
<dbReference type="Gene3D" id="1.20.1070.10">
    <property type="entry name" value="Rhodopsin 7-helix transmembrane proteins"/>
    <property type="match status" value="2"/>
</dbReference>
<dbReference type="SUPFAM" id="SSF81321">
    <property type="entry name" value="Family A G protein-coupled receptor-like"/>
    <property type="match status" value="2"/>
</dbReference>
<sequence>MSSGNVVCFGDYNFTDRANITYPEQWELALRWTYASIIMLVAVFGNLTIIIILAKNRILLRHSINCFILNMSVADLITALAGPIPFTIRDTAYFWVLGRAWCHLEGYIQMLVMMVSVTSLATISFDRMIGVVWPFHTHLKMWQCFAIIVIIWIVSAILAVPFGIYRIYTVHQWQDLTEITCGEDAQKIQVWWMVNMIGLTWLPLLIMLSCYTTILVYFRSSGFRSRTNSEHPSITLMKRRVVIMMFVIVIAFTVFWLPFQILKICGNQMFFGEDGQIKSPEAQKSYDILYTMCHYLIYTNVAVNPIIYALMHQTFRRALRVTFPCLYHHKSAFVLTPGLGRQHYVWSMRSTSNVYSDVMAMSRQNPEERRRRMRASSAVVGSAAVAASIVIETNSENQRGNSSERSGQPETTVVQNETEDWRPNGGRPLADERYVRDLRPREISIVSTGALGQLITQVIEEESSSDVEVLVMLVSLESLATISCDRMMGVVRPFHTHLKTWQSLAIIIIIWVSSAVLAVPWGLYRVYTIHIWKDRTETNCGEKETLYMWWMALVGLAWLSLAIMLVSYFTILAYFRHPSFKNFSKREHPVMTHLKKRVVKMMFLVVVTFVVCWLPIQLLNIFHTNFLNDFGSLKDDTSKRNYAALMTVSQYMIYVNPAVNPVIYGLLHQNFRRAFRLTFPCIFTRKSTLVLTRGQGVTRYMWSVKSTGSQPSVTGQRRHCGERQVQPERNPATPSRRLSGSETLNDEAQRNSHVSSEGERKRRKKCCILKPGRLARQKSKKKDRWSPENDNDERCCSAGSSYANEKYVRDLPQKISIVSKGALGHLITEVIEEETSSDAERERVL</sequence>
<evidence type="ECO:0000256" key="8">
    <source>
        <dbReference type="ARBA" id="ARBA00023224"/>
    </source>
</evidence>
<feature type="region of interest" description="Disordered" evidence="9">
    <location>
        <begin position="706"/>
        <end position="762"/>
    </location>
</feature>
<keyword evidence="8" id="KW-0807">Transducer</keyword>
<comment type="similarity">
    <text evidence="2">Belongs to the G-protein coupled receptor 1 family.</text>
</comment>
<dbReference type="InterPro" id="IPR017452">
    <property type="entry name" value="GPCR_Rhodpsn_7TM"/>
</dbReference>
<evidence type="ECO:0000256" key="7">
    <source>
        <dbReference type="ARBA" id="ARBA00023170"/>
    </source>
</evidence>
<protein>
    <recommendedName>
        <fullName evidence="11">G-protein coupled receptors family 1 profile domain-containing protein</fullName>
    </recommendedName>
</protein>
<feature type="transmembrane region" description="Helical" evidence="10">
    <location>
        <begin position="288"/>
        <end position="310"/>
    </location>
</feature>
<feature type="compositionally biased region" description="Polar residues" evidence="9">
    <location>
        <begin position="706"/>
        <end position="715"/>
    </location>
</feature>
<feature type="transmembrane region" description="Helical" evidence="10">
    <location>
        <begin position="504"/>
        <end position="527"/>
    </location>
</feature>
<evidence type="ECO:0000256" key="10">
    <source>
        <dbReference type="SAM" id="Phobius"/>
    </source>
</evidence>
<feature type="region of interest" description="Disordered" evidence="9">
    <location>
        <begin position="774"/>
        <end position="797"/>
    </location>
</feature>
<name>A0AAW0UCF8_SCYPA</name>
<evidence type="ECO:0000256" key="1">
    <source>
        <dbReference type="ARBA" id="ARBA00004141"/>
    </source>
</evidence>
<organism evidence="12 13">
    <name type="scientific">Scylla paramamosain</name>
    <name type="common">Mud crab</name>
    <dbReference type="NCBI Taxonomy" id="85552"/>
    <lineage>
        <taxon>Eukaryota</taxon>
        <taxon>Metazoa</taxon>
        <taxon>Ecdysozoa</taxon>
        <taxon>Arthropoda</taxon>
        <taxon>Crustacea</taxon>
        <taxon>Multicrustacea</taxon>
        <taxon>Malacostraca</taxon>
        <taxon>Eumalacostraca</taxon>
        <taxon>Eucarida</taxon>
        <taxon>Decapoda</taxon>
        <taxon>Pleocyemata</taxon>
        <taxon>Brachyura</taxon>
        <taxon>Eubrachyura</taxon>
        <taxon>Portunoidea</taxon>
        <taxon>Portunidae</taxon>
        <taxon>Portuninae</taxon>
        <taxon>Scylla</taxon>
    </lineage>
</organism>
<dbReference type="CDD" id="cd00637">
    <property type="entry name" value="7tm_classA_rhodopsin-like"/>
    <property type="match status" value="1"/>
</dbReference>
<dbReference type="PANTHER" id="PTHR45695">
    <property type="entry name" value="LEUCOKININ RECEPTOR-RELATED"/>
    <property type="match status" value="1"/>
</dbReference>
<accession>A0AAW0UCF8</accession>
<dbReference type="PANTHER" id="PTHR45695:SF9">
    <property type="entry name" value="LEUCOKININ RECEPTOR"/>
    <property type="match status" value="1"/>
</dbReference>
<gene>
    <name evidence="12" type="ORF">O3P69_004542</name>
</gene>
<feature type="transmembrane region" description="Helical" evidence="10">
    <location>
        <begin position="642"/>
        <end position="667"/>
    </location>
</feature>
<keyword evidence="3 10" id="KW-0812">Transmembrane</keyword>
<feature type="transmembrane region" description="Helical" evidence="10">
    <location>
        <begin position="32"/>
        <end position="54"/>
    </location>
</feature>
<evidence type="ECO:0000256" key="4">
    <source>
        <dbReference type="ARBA" id="ARBA00022989"/>
    </source>
</evidence>
<dbReference type="Pfam" id="PF00001">
    <property type="entry name" value="7tm_1"/>
    <property type="match status" value="2"/>
</dbReference>
<feature type="domain" description="G-protein coupled receptors family 1 profile" evidence="11">
    <location>
        <begin position="467"/>
        <end position="664"/>
    </location>
</feature>
<dbReference type="Proteomes" id="UP001487740">
    <property type="component" value="Unassembled WGS sequence"/>
</dbReference>
<feature type="transmembrane region" description="Helical" evidence="10">
    <location>
        <begin position="201"/>
        <end position="220"/>
    </location>
</feature>
<dbReference type="AlphaFoldDB" id="A0AAW0UCF8"/>
<dbReference type="GO" id="GO:0004930">
    <property type="term" value="F:G protein-coupled receptor activity"/>
    <property type="evidence" value="ECO:0007669"/>
    <property type="project" value="UniProtKB-KW"/>
</dbReference>
<feature type="transmembrane region" description="Helical" evidence="10">
    <location>
        <begin position="601"/>
        <end position="622"/>
    </location>
</feature>
<feature type="transmembrane region" description="Helical" evidence="10">
    <location>
        <begin position="106"/>
        <end position="125"/>
    </location>
</feature>
<feature type="compositionally biased region" description="Polar residues" evidence="9">
    <location>
        <begin position="732"/>
        <end position="743"/>
    </location>
</feature>
<feature type="transmembrane region" description="Helical" evidence="10">
    <location>
        <begin position="547"/>
        <end position="575"/>
    </location>
</feature>
<reference evidence="12 13" key="1">
    <citation type="submission" date="2023-03" db="EMBL/GenBank/DDBJ databases">
        <title>High-quality genome of Scylla paramamosain provides insights in environmental adaptation.</title>
        <authorList>
            <person name="Zhang L."/>
        </authorList>
    </citation>
    <scope>NUCLEOTIDE SEQUENCE [LARGE SCALE GENOMIC DNA]</scope>
    <source>
        <strain evidence="12">LZ_2023a</strain>
        <tissue evidence="12">Muscle</tissue>
    </source>
</reference>
<keyword evidence="6 10" id="KW-0472">Membrane</keyword>
<evidence type="ECO:0000256" key="2">
    <source>
        <dbReference type="ARBA" id="ARBA00010663"/>
    </source>
</evidence>
<feature type="region of interest" description="Disordered" evidence="9">
    <location>
        <begin position="394"/>
        <end position="428"/>
    </location>
</feature>
<comment type="subcellular location">
    <subcellularLocation>
        <location evidence="1">Membrane</location>
        <topology evidence="1">Multi-pass membrane protein</topology>
    </subcellularLocation>
</comment>
<feature type="domain" description="G-protein coupled receptors family 1 profile" evidence="11">
    <location>
        <begin position="45"/>
        <end position="308"/>
    </location>
</feature>